<name>K0RTR7_THAOC</name>
<dbReference type="eggNOG" id="ENOG502SADV">
    <property type="taxonomic scope" value="Eukaryota"/>
</dbReference>
<comment type="similarity">
    <text evidence="1">Belongs to the sel-1 family.</text>
</comment>
<dbReference type="Pfam" id="PF08238">
    <property type="entry name" value="Sel1"/>
    <property type="match status" value="2"/>
</dbReference>
<evidence type="ECO:0000313" key="3">
    <source>
        <dbReference type="Proteomes" id="UP000266841"/>
    </source>
</evidence>
<dbReference type="InterPro" id="IPR006597">
    <property type="entry name" value="Sel1-like"/>
</dbReference>
<protein>
    <recommendedName>
        <fullName evidence="4">Beta-lactamase</fullName>
    </recommendedName>
</protein>
<sequence length="167" mass="18535">MVQKRVEKKDSEAIFSLGNKYYHGGGPGLQKDIQKAVVLWKEAAELGSLEALCNLGVAYYHGKGVGKDKAKGTVFYKKAAMQGHVESRHNLGCIEAEHGNHNRAVRHILISAKVGHKASLDTIKRAFMGGHATKEQYAEALKGYQDAVEEMKSHDRDEAKRRFAKIF</sequence>
<dbReference type="PANTHER" id="PTHR11102">
    <property type="entry name" value="SEL-1-LIKE PROTEIN"/>
    <property type="match status" value="1"/>
</dbReference>
<dbReference type="EMBL" id="AGNL01040127">
    <property type="protein sequence ID" value="EJK52276.1"/>
    <property type="molecule type" value="Genomic_DNA"/>
</dbReference>
<dbReference type="SMART" id="SM00671">
    <property type="entry name" value="SEL1"/>
    <property type="match status" value="2"/>
</dbReference>
<organism evidence="2 3">
    <name type="scientific">Thalassiosira oceanica</name>
    <name type="common">Marine diatom</name>
    <dbReference type="NCBI Taxonomy" id="159749"/>
    <lineage>
        <taxon>Eukaryota</taxon>
        <taxon>Sar</taxon>
        <taxon>Stramenopiles</taxon>
        <taxon>Ochrophyta</taxon>
        <taxon>Bacillariophyta</taxon>
        <taxon>Coscinodiscophyceae</taxon>
        <taxon>Thalassiosirophycidae</taxon>
        <taxon>Thalassiosirales</taxon>
        <taxon>Thalassiosiraceae</taxon>
        <taxon>Thalassiosira</taxon>
    </lineage>
</organism>
<accession>K0RTR7</accession>
<evidence type="ECO:0008006" key="4">
    <source>
        <dbReference type="Google" id="ProtNLM"/>
    </source>
</evidence>
<dbReference type="Proteomes" id="UP000266841">
    <property type="component" value="Unassembled WGS sequence"/>
</dbReference>
<dbReference type="Gene3D" id="1.25.40.10">
    <property type="entry name" value="Tetratricopeptide repeat domain"/>
    <property type="match status" value="1"/>
</dbReference>
<evidence type="ECO:0000256" key="1">
    <source>
        <dbReference type="ARBA" id="ARBA00038101"/>
    </source>
</evidence>
<keyword evidence="3" id="KW-1185">Reference proteome</keyword>
<gene>
    <name evidence="2" type="ORF">THAOC_28471</name>
</gene>
<evidence type="ECO:0000313" key="2">
    <source>
        <dbReference type="EMBL" id="EJK52276.1"/>
    </source>
</evidence>
<reference evidence="2 3" key="1">
    <citation type="journal article" date="2012" name="Genome Biol.">
        <title>Genome and low-iron response of an oceanic diatom adapted to chronic iron limitation.</title>
        <authorList>
            <person name="Lommer M."/>
            <person name="Specht M."/>
            <person name="Roy A.S."/>
            <person name="Kraemer L."/>
            <person name="Andreson R."/>
            <person name="Gutowska M.A."/>
            <person name="Wolf J."/>
            <person name="Bergner S.V."/>
            <person name="Schilhabel M.B."/>
            <person name="Klostermeier U.C."/>
            <person name="Beiko R.G."/>
            <person name="Rosenstiel P."/>
            <person name="Hippler M."/>
            <person name="Laroche J."/>
        </authorList>
    </citation>
    <scope>NUCLEOTIDE SEQUENCE [LARGE SCALE GENOMIC DNA]</scope>
    <source>
        <strain evidence="2 3">CCMP1005</strain>
    </source>
</reference>
<dbReference type="AlphaFoldDB" id="K0RTR7"/>
<dbReference type="PANTHER" id="PTHR11102:SF160">
    <property type="entry name" value="ERAD-ASSOCIATED E3 UBIQUITIN-PROTEIN LIGASE COMPONENT HRD3"/>
    <property type="match status" value="1"/>
</dbReference>
<dbReference type="SUPFAM" id="SSF81901">
    <property type="entry name" value="HCP-like"/>
    <property type="match status" value="1"/>
</dbReference>
<dbReference type="OrthoDB" id="200773at2759"/>
<comment type="caution">
    <text evidence="2">The sequence shown here is derived from an EMBL/GenBank/DDBJ whole genome shotgun (WGS) entry which is preliminary data.</text>
</comment>
<proteinExistence type="inferred from homology"/>
<dbReference type="InterPro" id="IPR050767">
    <property type="entry name" value="Sel1_AlgK"/>
</dbReference>
<dbReference type="InterPro" id="IPR011990">
    <property type="entry name" value="TPR-like_helical_dom_sf"/>
</dbReference>